<dbReference type="InterPro" id="IPR036388">
    <property type="entry name" value="WH-like_DNA-bd_sf"/>
</dbReference>
<evidence type="ECO:0000259" key="1">
    <source>
        <dbReference type="SMART" id="SM00849"/>
    </source>
</evidence>
<dbReference type="PANTHER" id="PTHR23131">
    <property type="entry name" value="ENDORIBONUCLEASE LACTB2"/>
    <property type="match status" value="1"/>
</dbReference>
<reference evidence="2" key="1">
    <citation type="submission" date="2020-05" db="EMBL/GenBank/DDBJ databases">
        <authorList>
            <person name="Chiriac C."/>
            <person name="Salcher M."/>
            <person name="Ghai R."/>
            <person name="Kavagutti S V."/>
        </authorList>
    </citation>
    <scope>NUCLEOTIDE SEQUENCE</scope>
</reference>
<dbReference type="Gene3D" id="3.60.15.10">
    <property type="entry name" value="Ribonuclease Z/Hydroxyacylglutathione hydrolase-like"/>
    <property type="match status" value="1"/>
</dbReference>
<sequence>MSGRILPGTHEPEEWASGMKTSLATLLLAPNPSAWTLDGTNTWLLREPDSAQTLVIDPGPADAGHLRAIVESALAAESPVTSIVLTHGHADHSAGARMLAEMTGAGVRAVDPEHRLGSEGLVEGEVITAGSLEVRVVSTPGHTSDSVCLLIESEGSLLTGDTVLGRGTSVVAWPDGELGPYLESLRRLRALAEASGVHRILPGHGPLLANPAQVLDAYLEHRRVRLDEVRRAVAEGCTEPADIVAEVYASTPAALWPAAEMSVRAQMAYLDAAEHSG</sequence>
<dbReference type="SUPFAM" id="SSF56281">
    <property type="entry name" value="Metallo-hydrolase/oxidoreductase"/>
    <property type="match status" value="1"/>
</dbReference>
<dbReference type="SMART" id="SM00849">
    <property type="entry name" value="Lactamase_B"/>
    <property type="match status" value="1"/>
</dbReference>
<dbReference type="AlphaFoldDB" id="A0A6J7HQC0"/>
<dbReference type="InterPro" id="IPR050662">
    <property type="entry name" value="Sec-metab_biosynth-thioest"/>
</dbReference>
<organism evidence="2">
    <name type="scientific">freshwater metagenome</name>
    <dbReference type="NCBI Taxonomy" id="449393"/>
    <lineage>
        <taxon>unclassified sequences</taxon>
        <taxon>metagenomes</taxon>
        <taxon>ecological metagenomes</taxon>
    </lineage>
</organism>
<dbReference type="InterPro" id="IPR001279">
    <property type="entry name" value="Metallo-B-lactamas"/>
</dbReference>
<protein>
    <submittedName>
        <fullName evidence="2">Unannotated protein</fullName>
    </submittedName>
</protein>
<dbReference type="InterPro" id="IPR036866">
    <property type="entry name" value="RibonucZ/Hydroxyglut_hydro"/>
</dbReference>
<gene>
    <name evidence="2" type="ORF">UFOPK3720_00099</name>
</gene>
<dbReference type="EMBL" id="CAFBNB010000010">
    <property type="protein sequence ID" value="CAB4918505.1"/>
    <property type="molecule type" value="Genomic_DNA"/>
</dbReference>
<feature type="domain" description="Metallo-beta-lactamase" evidence="1">
    <location>
        <begin position="39"/>
        <end position="204"/>
    </location>
</feature>
<evidence type="ECO:0000313" key="2">
    <source>
        <dbReference type="EMBL" id="CAB4918505.1"/>
    </source>
</evidence>
<dbReference type="PANTHER" id="PTHR23131:SF0">
    <property type="entry name" value="ENDORIBONUCLEASE LACTB2"/>
    <property type="match status" value="1"/>
</dbReference>
<dbReference type="Pfam" id="PF00753">
    <property type="entry name" value="Lactamase_B"/>
    <property type="match status" value="1"/>
</dbReference>
<proteinExistence type="predicted"/>
<dbReference type="CDD" id="cd16278">
    <property type="entry name" value="metallo-hydrolase-like_MBL-fold"/>
    <property type="match status" value="1"/>
</dbReference>
<dbReference type="Gene3D" id="1.10.10.10">
    <property type="entry name" value="Winged helix-like DNA-binding domain superfamily/Winged helix DNA-binding domain"/>
    <property type="match status" value="1"/>
</dbReference>
<name>A0A6J7HQC0_9ZZZZ</name>
<dbReference type="InterPro" id="IPR041516">
    <property type="entry name" value="LACTB2_WH"/>
</dbReference>
<accession>A0A6J7HQC0</accession>
<dbReference type="Pfam" id="PF17778">
    <property type="entry name" value="WHD_BLACT"/>
    <property type="match status" value="1"/>
</dbReference>